<dbReference type="InterPro" id="IPR015424">
    <property type="entry name" value="PyrdxlP-dep_Trfase"/>
</dbReference>
<dbReference type="GO" id="GO:0019752">
    <property type="term" value="P:carboxylic acid metabolic process"/>
    <property type="evidence" value="ECO:0007669"/>
    <property type="project" value="InterPro"/>
</dbReference>
<dbReference type="PANTHER" id="PTHR42735:SF9">
    <property type="entry name" value="SPHINGOSINE-1-PHOSPHATE LYASE"/>
    <property type="match status" value="1"/>
</dbReference>
<dbReference type="GO" id="GO:0016020">
    <property type="term" value="C:membrane"/>
    <property type="evidence" value="ECO:0007669"/>
    <property type="project" value="GOC"/>
</dbReference>
<evidence type="ECO:0000256" key="11">
    <source>
        <dbReference type="ARBA" id="ARBA00023136"/>
    </source>
</evidence>
<dbReference type="Pfam" id="PF19783">
    <property type="entry name" value="DUF6268"/>
    <property type="match status" value="1"/>
</dbReference>
<keyword evidence="8" id="KW-0746">Sphingolipid metabolism</keyword>
<sequence length="765" mass="86865">MIANQKTGIPLRGEKRDRILEQIQNMQQEDADWKDGKVWCLVYYINQEHDELLKAANDELYSANYLNPLAFKSLHRMEQEVVHMTADMLYGDENTVGVMTTGGTESILLAMYTYRERARKLHPRITQPEVVAPVTIHPAFDKAAMLFGLQVRKAPVDDDRRAMPREMEALINENTILVVASAPSYPNGVMDPIEAIAGIAKKHDLPMHVDACIGGFMLPWVEKLGYPIPPWDYRLDGVCSISADVHKFGFGPKGTSVITYKSMDYLRHQFVVTTDYPGGIYISPTLLGTRAGGPIAAAWAGMKHLGQEGYLAVARQLMEGTEHLHQSLSNMPGIKVIGDPCMNLISYTTVDNDPDIFVIADQLEEKGWMVERQQFPDSIHLTVLPTNVTVIDEYLSDLQAAYVYAADHPEAVAKGSAAIYGLMARIPFRGMVEHSVKKIMEDLYGPEDKTGAAQNDPTLDHPAWMGVVNRLFSTWTRLKKTFKNLAHATKMWLIFIVLLGFGASLWAQPYVDPIQVRYQTAFKNGPATPFNHIWMGGDLPFELKKNTYILFSPSFEEWQLDQKDPEYTYPRLQSLVLPVGFILPFNESKWSVTAMLINRWNGNAFFVDNTHQIGGATYVSYQRKEDQKFSLGVYVNNEFFGLFVMPLFGIDWQIDDNNYLFGLLPGRLSYEHKFNKTWYGGFTFRAPTNSFRAPNSGSRYIRLDDNQLSLFVDYYLLENICLTLEPGVGIFRKIRTGVEERTYLTNVNWGDGLFFRVSMAYRIRL</sequence>
<evidence type="ECO:0000313" key="17">
    <source>
        <dbReference type="Proteomes" id="UP000223913"/>
    </source>
</evidence>
<evidence type="ECO:0000256" key="4">
    <source>
        <dbReference type="ARBA" id="ARBA00004991"/>
    </source>
</evidence>
<dbReference type="InterPro" id="IPR050477">
    <property type="entry name" value="GrpII_AminoAcid_Decarb"/>
</dbReference>
<dbReference type="PANTHER" id="PTHR42735">
    <property type="match status" value="1"/>
</dbReference>
<dbReference type="Pfam" id="PF00282">
    <property type="entry name" value="Pyridoxal_deC"/>
    <property type="match status" value="1"/>
</dbReference>
<dbReference type="OrthoDB" id="1488805at2"/>
<reference evidence="16 17" key="1">
    <citation type="submission" date="2017-10" db="EMBL/GenBank/DDBJ databases">
        <title>The draft genome sequence of Lewinella nigricans NBRC 102662.</title>
        <authorList>
            <person name="Wang K."/>
        </authorList>
    </citation>
    <scope>NUCLEOTIDE SEQUENCE [LARGE SCALE GENOMIC DNA]</scope>
    <source>
        <strain evidence="16 17">NBRC 102662</strain>
    </source>
</reference>
<keyword evidence="9" id="KW-1133">Transmembrane helix</keyword>
<evidence type="ECO:0000256" key="9">
    <source>
        <dbReference type="ARBA" id="ARBA00022989"/>
    </source>
</evidence>
<dbReference type="FunFam" id="3.40.640.10:FF:000020">
    <property type="entry name" value="sphingosine-1-phosphate lyase 1"/>
    <property type="match status" value="1"/>
</dbReference>
<evidence type="ECO:0000256" key="14">
    <source>
        <dbReference type="PIRSR" id="PIRSR602129-50"/>
    </source>
</evidence>
<comment type="caution">
    <text evidence="16">The sequence shown here is derived from an EMBL/GenBank/DDBJ whole genome shotgun (WGS) entry which is preliminary data.</text>
</comment>
<evidence type="ECO:0000256" key="8">
    <source>
        <dbReference type="ARBA" id="ARBA00022919"/>
    </source>
</evidence>
<gene>
    <name evidence="16" type="ORF">CRP01_25955</name>
</gene>
<keyword evidence="7 14" id="KW-0663">Pyridoxal phosphate</keyword>
<dbReference type="GO" id="GO:0016830">
    <property type="term" value="F:carbon-carbon lyase activity"/>
    <property type="evidence" value="ECO:0007669"/>
    <property type="project" value="InterPro"/>
</dbReference>
<dbReference type="SUPFAM" id="SSF53383">
    <property type="entry name" value="PLP-dependent transferases"/>
    <property type="match status" value="1"/>
</dbReference>
<name>A0A2D0N5N4_FLAN2</name>
<dbReference type="InterPro" id="IPR015421">
    <property type="entry name" value="PyrdxlP-dep_Trfase_major"/>
</dbReference>
<feature type="domain" description="DUF6268" evidence="15">
    <location>
        <begin position="553"/>
        <end position="735"/>
    </location>
</feature>
<feature type="modified residue" description="N6-(pyridoxal phosphate)lysine" evidence="14">
    <location>
        <position position="247"/>
    </location>
</feature>
<keyword evidence="17" id="KW-1185">Reference proteome</keyword>
<evidence type="ECO:0000256" key="10">
    <source>
        <dbReference type="ARBA" id="ARBA00023098"/>
    </source>
</evidence>
<comment type="similarity">
    <text evidence="13">Belongs to the group II decarboxylase family. Sphingosine-1-phosphate lyase subfamily.</text>
</comment>
<keyword evidence="10" id="KW-0443">Lipid metabolism</keyword>
<protein>
    <recommendedName>
        <fullName evidence="15">DUF6268 domain-containing protein</fullName>
    </recommendedName>
</protein>
<keyword evidence="5" id="KW-0812">Transmembrane</keyword>
<evidence type="ECO:0000313" key="16">
    <source>
        <dbReference type="EMBL" id="PHN03696.1"/>
    </source>
</evidence>
<evidence type="ECO:0000256" key="5">
    <source>
        <dbReference type="ARBA" id="ARBA00022692"/>
    </source>
</evidence>
<dbReference type="InterPro" id="IPR002129">
    <property type="entry name" value="PyrdxlP-dep_de-COase"/>
</dbReference>
<dbReference type="Proteomes" id="UP000223913">
    <property type="component" value="Unassembled WGS sequence"/>
</dbReference>
<evidence type="ECO:0000256" key="7">
    <source>
        <dbReference type="ARBA" id="ARBA00022898"/>
    </source>
</evidence>
<dbReference type="GO" id="GO:0030170">
    <property type="term" value="F:pyridoxal phosphate binding"/>
    <property type="evidence" value="ECO:0007669"/>
    <property type="project" value="InterPro"/>
</dbReference>
<dbReference type="AlphaFoldDB" id="A0A2D0N5N4"/>
<keyword evidence="6" id="KW-0256">Endoplasmic reticulum</keyword>
<keyword evidence="11" id="KW-0472">Membrane</keyword>
<accession>A0A2D0N5N4</accession>
<keyword evidence="12" id="KW-0456">Lyase</keyword>
<evidence type="ECO:0000256" key="12">
    <source>
        <dbReference type="ARBA" id="ARBA00023239"/>
    </source>
</evidence>
<evidence type="ECO:0000256" key="6">
    <source>
        <dbReference type="ARBA" id="ARBA00022824"/>
    </source>
</evidence>
<evidence type="ECO:0000259" key="15">
    <source>
        <dbReference type="Pfam" id="PF19783"/>
    </source>
</evidence>
<evidence type="ECO:0000256" key="3">
    <source>
        <dbReference type="ARBA" id="ARBA00004760"/>
    </source>
</evidence>
<dbReference type="Gene3D" id="6.10.140.2150">
    <property type="match status" value="1"/>
</dbReference>
<evidence type="ECO:0000256" key="2">
    <source>
        <dbReference type="ARBA" id="ARBA00004389"/>
    </source>
</evidence>
<dbReference type="RefSeq" id="WP_099153024.1">
    <property type="nucleotide sequence ID" value="NZ_PDUD01000030.1"/>
</dbReference>
<dbReference type="Gene3D" id="3.90.1150.10">
    <property type="entry name" value="Aspartate Aminotransferase, domain 1"/>
    <property type="match status" value="1"/>
</dbReference>
<dbReference type="InterPro" id="IPR046235">
    <property type="entry name" value="DUF6268"/>
</dbReference>
<comment type="cofactor">
    <cofactor evidence="1 14">
        <name>pyridoxal 5'-phosphate</name>
        <dbReference type="ChEBI" id="CHEBI:597326"/>
    </cofactor>
</comment>
<evidence type="ECO:0000256" key="1">
    <source>
        <dbReference type="ARBA" id="ARBA00001933"/>
    </source>
</evidence>
<evidence type="ECO:0000256" key="13">
    <source>
        <dbReference type="ARBA" id="ARBA00038302"/>
    </source>
</evidence>
<organism evidence="16 17">
    <name type="scientific">Flavilitoribacter nigricans (strain ATCC 23147 / DSM 23189 / NBRC 102662 / NCIMB 1420 / SS-2)</name>
    <name type="common">Lewinella nigricans</name>
    <dbReference type="NCBI Taxonomy" id="1122177"/>
    <lineage>
        <taxon>Bacteria</taxon>
        <taxon>Pseudomonadati</taxon>
        <taxon>Bacteroidota</taxon>
        <taxon>Saprospiria</taxon>
        <taxon>Saprospirales</taxon>
        <taxon>Lewinellaceae</taxon>
        <taxon>Flavilitoribacter</taxon>
    </lineage>
</organism>
<proteinExistence type="inferred from homology"/>
<dbReference type="InterPro" id="IPR015422">
    <property type="entry name" value="PyrdxlP-dep_Trfase_small"/>
</dbReference>
<dbReference type="EMBL" id="PDUD01000030">
    <property type="protein sequence ID" value="PHN03696.1"/>
    <property type="molecule type" value="Genomic_DNA"/>
</dbReference>
<dbReference type="GO" id="GO:0006665">
    <property type="term" value="P:sphingolipid metabolic process"/>
    <property type="evidence" value="ECO:0007669"/>
    <property type="project" value="UniProtKB-KW"/>
</dbReference>
<dbReference type="Gene3D" id="3.40.640.10">
    <property type="entry name" value="Type I PLP-dependent aspartate aminotransferase-like (Major domain)"/>
    <property type="match status" value="1"/>
</dbReference>
<comment type="subcellular location">
    <subcellularLocation>
        <location evidence="2">Endoplasmic reticulum membrane</location>
        <topology evidence="2">Single-pass membrane protein</topology>
    </subcellularLocation>
</comment>
<comment type="pathway">
    <text evidence="4">Sphingolipid metabolism.</text>
</comment>
<comment type="pathway">
    <text evidence="3">Lipid metabolism; sphingolipid metabolism.</text>
</comment>